<feature type="non-terminal residue" evidence="1">
    <location>
        <position position="37"/>
    </location>
</feature>
<reference evidence="1 2" key="1">
    <citation type="submission" date="2017-05" db="EMBL/GenBank/DDBJ databases">
        <authorList>
            <person name="Varghese N."/>
            <person name="Submissions S."/>
        </authorList>
    </citation>
    <scope>NUCLEOTIDE SEQUENCE [LARGE SCALE GENOMIC DNA]</scope>
    <source>
        <strain evidence="1 2">DSM 25457</strain>
    </source>
</reference>
<sequence length="37" mass="4231">MKKYIYEWHGHKPKLLWRNGFGSDFGGRSSVGSSFAV</sequence>
<proteinExistence type="predicted"/>
<keyword evidence="2" id="KW-1185">Reference proteome</keyword>
<gene>
    <name evidence="1" type="ORF">SAMN06265222_1071</name>
</gene>
<evidence type="ECO:0000313" key="2">
    <source>
        <dbReference type="Proteomes" id="UP001158067"/>
    </source>
</evidence>
<protein>
    <submittedName>
        <fullName evidence="1">Uncharacterized protein</fullName>
    </submittedName>
</protein>
<dbReference type="EMBL" id="FXUG01000007">
    <property type="protein sequence ID" value="SMP60845.1"/>
    <property type="molecule type" value="Genomic_DNA"/>
</dbReference>
<organism evidence="1 2">
    <name type="scientific">Neorhodopirellula lusitana</name>
    <dbReference type="NCBI Taxonomy" id="445327"/>
    <lineage>
        <taxon>Bacteria</taxon>
        <taxon>Pseudomonadati</taxon>
        <taxon>Planctomycetota</taxon>
        <taxon>Planctomycetia</taxon>
        <taxon>Pirellulales</taxon>
        <taxon>Pirellulaceae</taxon>
        <taxon>Neorhodopirellula</taxon>
    </lineage>
</organism>
<dbReference type="Proteomes" id="UP001158067">
    <property type="component" value="Unassembled WGS sequence"/>
</dbReference>
<comment type="caution">
    <text evidence="1">The sequence shown here is derived from an EMBL/GenBank/DDBJ whole genome shotgun (WGS) entry which is preliminary data.</text>
</comment>
<accession>A0ABY1Q658</accession>
<name>A0ABY1Q658_9BACT</name>
<evidence type="ECO:0000313" key="1">
    <source>
        <dbReference type="EMBL" id="SMP60845.1"/>
    </source>
</evidence>